<evidence type="ECO:0000256" key="2">
    <source>
        <dbReference type="ARBA" id="ARBA00022448"/>
    </source>
</evidence>
<feature type="domain" description="CusB-like beta-barrel" evidence="3">
    <location>
        <begin position="245"/>
        <end position="322"/>
    </location>
</feature>
<dbReference type="InterPro" id="IPR051909">
    <property type="entry name" value="MFP_Cation_Efflux"/>
</dbReference>
<comment type="similarity">
    <text evidence="1">Belongs to the membrane fusion protein (MFP) (TC 8.A.1) family.</text>
</comment>
<dbReference type="GO" id="GO:0060003">
    <property type="term" value="P:copper ion export"/>
    <property type="evidence" value="ECO:0007669"/>
    <property type="project" value="TreeGrafter"/>
</dbReference>
<organism evidence="6 7">
    <name type="scientific">Variovorax paradoxus</name>
    <dbReference type="NCBI Taxonomy" id="34073"/>
    <lineage>
        <taxon>Bacteria</taxon>
        <taxon>Pseudomonadati</taxon>
        <taxon>Pseudomonadota</taxon>
        <taxon>Betaproteobacteria</taxon>
        <taxon>Burkholderiales</taxon>
        <taxon>Comamonadaceae</taxon>
        <taxon>Variovorax</taxon>
    </lineage>
</organism>
<evidence type="ECO:0000313" key="6">
    <source>
        <dbReference type="EMBL" id="QFZ81898.1"/>
    </source>
</evidence>
<dbReference type="Proteomes" id="UP000326780">
    <property type="component" value="Chromosome"/>
</dbReference>
<dbReference type="PANTHER" id="PTHR30097:SF15">
    <property type="entry name" value="CATION EFFLUX SYSTEM PROTEIN CUSB"/>
    <property type="match status" value="1"/>
</dbReference>
<dbReference type="InterPro" id="IPR006143">
    <property type="entry name" value="RND_pump_MFP"/>
</dbReference>
<dbReference type="RefSeq" id="WP_153280824.1">
    <property type="nucleotide sequence ID" value="NZ_CP045644.1"/>
</dbReference>
<dbReference type="GO" id="GO:0022857">
    <property type="term" value="F:transmembrane transporter activity"/>
    <property type="evidence" value="ECO:0007669"/>
    <property type="project" value="InterPro"/>
</dbReference>
<dbReference type="InterPro" id="IPR058792">
    <property type="entry name" value="Beta-barrel_RND_2"/>
</dbReference>
<evidence type="ECO:0000313" key="7">
    <source>
        <dbReference type="Proteomes" id="UP000326780"/>
    </source>
</evidence>
<proteinExistence type="inferred from homology"/>
<dbReference type="EMBL" id="CP045644">
    <property type="protein sequence ID" value="QFZ81898.1"/>
    <property type="molecule type" value="Genomic_DNA"/>
</dbReference>
<gene>
    <name evidence="6" type="ORF">GFK26_03480</name>
</gene>
<dbReference type="GO" id="GO:0015679">
    <property type="term" value="P:plasma membrane copper ion transport"/>
    <property type="evidence" value="ECO:0007669"/>
    <property type="project" value="TreeGrafter"/>
</dbReference>
<dbReference type="Pfam" id="PF25954">
    <property type="entry name" value="Beta-barrel_RND_2"/>
    <property type="match status" value="1"/>
</dbReference>
<dbReference type="InterPro" id="IPR010916">
    <property type="entry name" value="TonB_box_CS"/>
</dbReference>
<protein>
    <submittedName>
        <fullName evidence="6">Efflux RND transporter periplasmic adaptor subunit</fullName>
    </submittedName>
</protein>
<dbReference type="Pfam" id="PF25973">
    <property type="entry name" value="BSH_CzcB"/>
    <property type="match status" value="1"/>
</dbReference>
<dbReference type="NCBIfam" id="TIGR01730">
    <property type="entry name" value="RND_mfp"/>
    <property type="match status" value="1"/>
</dbReference>
<dbReference type="Pfam" id="PF25975">
    <property type="entry name" value="CzcB_C"/>
    <property type="match status" value="1"/>
</dbReference>
<dbReference type="GO" id="GO:0016020">
    <property type="term" value="C:membrane"/>
    <property type="evidence" value="ECO:0007669"/>
    <property type="project" value="InterPro"/>
</dbReference>
<dbReference type="SUPFAM" id="SSF111369">
    <property type="entry name" value="HlyD-like secretion proteins"/>
    <property type="match status" value="1"/>
</dbReference>
<evidence type="ECO:0000259" key="3">
    <source>
        <dbReference type="Pfam" id="PF25954"/>
    </source>
</evidence>
<keyword evidence="2" id="KW-0813">Transport</keyword>
<dbReference type="InterPro" id="IPR058647">
    <property type="entry name" value="BSH_CzcB-like"/>
</dbReference>
<reference evidence="6 7" key="1">
    <citation type="submission" date="2019-10" db="EMBL/GenBank/DDBJ databases">
        <title>Complete genome sequence of Variovorax paradoxus 5C-2.</title>
        <authorList>
            <person name="Gogoleva N.E."/>
            <person name="Balkin A.S."/>
        </authorList>
    </citation>
    <scope>NUCLEOTIDE SEQUENCE [LARGE SCALE GENOMIC DNA]</scope>
    <source>
        <strain evidence="6 7">5C-2</strain>
    </source>
</reference>
<dbReference type="PROSITE" id="PS00430">
    <property type="entry name" value="TONB_DEPENDENT_REC_1"/>
    <property type="match status" value="1"/>
</dbReference>
<dbReference type="AlphaFoldDB" id="A0A5Q0LY41"/>
<sequence length="405" mass="42406">MKFNSTLVDQRSTERSALTKLAAAICAAFAVIALSGCGGSNGSAEKPAAEEKAAEKEGLKLSKEEADRAGIVLEELKAQALADTVTVTATIRANQDRIARIAPRVEGRVATVAASLGDNVRTGQSLATLDSLAVGEASSALSQARSAQRVADADYKRATALQTEEIIPQKDYLRAKAEHEKASATLRAAEDHLRLLGVPSGQGAGVASVFPLTSPLAGTIIEKKAVVGGLAGPSDALFVVADLSTLWIEANLAEAQLAKVRVGAKAIVTVGAYPDERFEGRVTYVASILDKETRSIPARIEVKNGEGRLKPEMFATATIESPSPQSAPKTEVLTVPDQAIVLMQGQPNVFVFENGAYEQRAIDPGDRLGSRTVVKSGVKAGEQVVSAGTYALKARVLKSQIGDAH</sequence>
<evidence type="ECO:0000256" key="1">
    <source>
        <dbReference type="ARBA" id="ARBA00009477"/>
    </source>
</evidence>
<evidence type="ECO:0000259" key="4">
    <source>
        <dbReference type="Pfam" id="PF25973"/>
    </source>
</evidence>
<dbReference type="Gene3D" id="2.40.420.20">
    <property type="match status" value="1"/>
</dbReference>
<feature type="domain" description="CzcB-like C-terminal circularly permuted SH3-like" evidence="5">
    <location>
        <begin position="333"/>
        <end position="393"/>
    </location>
</feature>
<dbReference type="PANTHER" id="PTHR30097">
    <property type="entry name" value="CATION EFFLUX SYSTEM PROTEIN CUSB"/>
    <property type="match status" value="1"/>
</dbReference>
<evidence type="ECO:0000259" key="5">
    <source>
        <dbReference type="Pfam" id="PF25975"/>
    </source>
</evidence>
<dbReference type="InterPro" id="IPR058649">
    <property type="entry name" value="CzcB_C"/>
</dbReference>
<dbReference type="GO" id="GO:0030288">
    <property type="term" value="C:outer membrane-bounded periplasmic space"/>
    <property type="evidence" value="ECO:0007669"/>
    <property type="project" value="TreeGrafter"/>
</dbReference>
<accession>A0A5Q0LY41</accession>
<dbReference type="Gene3D" id="2.40.50.100">
    <property type="match status" value="1"/>
</dbReference>
<name>A0A5Q0LY41_VARPD</name>
<dbReference type="FunFam" id="2.40.30.170:FF:000010">
    <property type="entry name" value="Efflux RND transporter periplasmic adaptor subunit"/>
    <property type="match status" value="1"/>
</dbReference>
<feature type="domain" description="CzcB-like barrel-sandwich hybrid" evidence="4">
    <location>
        <begin position="97"/>
        <end position="242"/>
    </location>
</feature>
<dbReference type="Gene3D" id="2.40.30.170">
    <property type="match status" value="1"/>
</dbReference>
<dbReference type="GO" id="GO:0046914">
    <property type="term" value="F:transition metal ion binding"/>
    <property type="evidence" value="ECO:0007669"/>
    <property type="project" value="TreeGrafter"/>
</dbReference>